<keyword evidence="2" id="KW-0472">Membrane</keyword>
<feature type="region of interest" description="Disordered" evidence="1">
    <location>
        <begin position="1396"/>
        <end position="1422"/>
    </location>
</feature>
<feature type="compositionally biased region" description="Acidic residues" evidence="1">
    <location>
        <begin position="1740"/>
        <end position="1751"/>
    </location>
</feature>
<feature type="compositionally biased region" description="Basic and acidic residues" evidence="1">
    <location>
        <begin position="1275"/>
        <end position="1291"/>
    </location>
</feature>
<dbReference type="KEGG" id="btab:109043959"/>
<gene>
    <name evidence="4" type="ORF">BEMITA_LOCUS1936</name>
</gene>
<feature type="region of interest" description="Disordered" evidence="1">
    <location>
        <begin position="1001"/>
        <end position="1053"/>
    </location>
</feature>
<protein>
    <recommendedName>
        <fullName evidence="3">Protein kinase domain-containing protein</fullName>
    </recommendedName>
</protein>
<dbReference type="SUPFAM" id="SSF56112">
    <property type="entry name" value="Protein kinase-like (PK-like)"/>
    <property type="match status" value="1"/>
</dbReference>
<accession>A0A9N9ZYP7</accession>
<dbReference type="Pfam" id="PF07714">
    <property type="entry name" value="PK_Tyr_Ser-Thr"/>
    <property type="match status" value="1"/>
</dbReference>
<dbReference type="PANTHER" id="PTHR24417">
    <property type="entry name" value="SERINE/THREONINE-PROTEIN KINASE LMTK1"/>
    <property type="match status" value="1"/>
</dbReference>
<dbReference type="InterPro" id="IPR000719">
    <property type="entry name" value="Prot_kinase_dom"/>
</dbReference>
<dbReference type="GO" id="GO:0005524">
    <property type="term" value="F:ATP binding"/>
    <property type="evidence" value="ECO:0007669"/>
    <property type="project" value="InterPro"/>
</dbReference>
<reference evidence="4" key="1">
    <citation type="submission" date="2021-12" db="EMBL/GenBank/DDBJ databases">
        <authorList>
            <person name="King R."/>
        </authorList>
    </citation>
    <scope>NUCLEOTIDE SEQUENCE</scope>
</reference>
<feature type="region of interest" description="Disordered" evidence="1">
    <location>
        <begin position="1723"/>
        <end position="1766"/>
    </location>
</feature>
<dbReference type="GO" id="GO:0004672">
    <property type="term" value="F:protein kinase activity"/>
    <property type="evidence" value="ECO:0007669"/>
    <property type="project" value="InterPro"/>
</dbReference>
<feature type="compositionally biased region" description="Acidic residues" evidence="1">
    <location>
        <begin position="2091"/>
        <end position="2110"/>
    </location>
</feature>
<feature type="compositionally biased region" description="Polar residues" evidence="1">
    <location>
        <begin position="459"/>
        <end position="473"/>
    </location>
</feature>
<dbReference type="InterPro" id="IPR001245">
    <property type="entry name" value="Ser-Thr/Tyr_kinase_cat_dom"/>
</dbReference>
<proteinExistence type="predicted"/>
<feature type="region of interest" description="Disordered" evidence="1">
    <location>
        <begin position="605"/>
        <end position="629"/>
    </location>
</feature>
<feature type="region of interest" description="Disordered" evidence="1">
    <location>
        <begin position="458"/>
        <end position="486"/>
    </location>
</feature>
<feature type="compositionally biased region" description="Basic and acidic residues" evidence="1">
    <location>
        <begin position="1730"/>
        <end position="1739"/>
    </location>
</feature>
<keyword evidence="2" id="KW-1133">Transmembrane helix</keyword>
<feature type="region of interest" description="Disordered" evidence="1">
    <location>
        <begin position="517"/>
        <end position="544"/>
    </location>
</feature>
<evidence type="ECO:0000259" key="3">
    <source>
        <dbReference type="PROSITE" id="PS50011"/>
    </source>
</evidence>
<dbReference type="PRINTS" id="PR00109">
    <property type="entry name" value="TYRKINASE"/>
</dbReference>
<feature type="domain" description="Protein kinase" evidence="3">
    <location>
        <begin position="162"/>
        <end position="439"/>
    </location>
</feature>
<evidence type="ECO:0000256" key="2">
    <source>
        <dbReference type="SAM" id="Phobius"/>
    </source>
</evidence>
<feature type="region of interest" description="Disordered" evidence="1">
    <location>
        <begin position="2091"/>
        <end position="2140"/>
    </location>
</feature>
<dbReference type="InterPro" id="IPR011009">
    <property type="entry name" value="Kinase-like_dom_sf"/>
</dbReference>
<dbReference type="PANTHER" id="PTHR24417:SF7">
    <property type="entry name" value="CHROMATIN MODIFICATION-RELATED PROTEIN EAF1"/>
    <property type="match status" value="1"/>
</dbReference>
<organism evidence="4 5">
    <name type="scientific">Bemisia tabaci</name>
    <name type="common">Sweetpotato whitefly</name>
    <name type="synonym">Aleurodes tabaci</name>
    <dbReference type="NCBI Taxonomy" id="7038"/>
    <lineage>
        <taxon>Eukaryota</taxon>
        <taxon>Metazoa</taxon>
        <taxon>Ecdysozoa</taxon>
        <taxon>Arthropoda</taxon>
        <taxon>Hexapoda</taxon>
        <taxon>Insecta</taxon>
        <taxon>Pterygota</taxon>
        <taxon>Neoptera</taxon>
        <taxon>Paraneoptera</taxon>
        <taxon>Hemiptera</taxon>
        <taxon>Sternorrhyncha</taxon>
        <taxon>Aleyrodoidea</taxon>
        <taxon>Aleyrodidae</taxon>
        <taxon>Aleyrodinae</taxon>
        <taxon>Bemisia</taxon>
    </lineage>
</organism>
<dbReference type="PROSITE" id="PS00109">
    <property type="entry name" value="PROTEIN_KINASE_TYR"/>
    <property type="match status" value="1"/>
</dbReference>
<dbReference type="CDD" id="cd00192">
    <property type="entry name" value="PTKc"/>
    <property type="match status" value="1"/>
</dbReference>
<dbReference type="EMBL" id="OU963862">
    <property type="protein sequence ID" value="CAH0382390.1"/>
    <property type="molecule type" value="Genomic_DNA"/>
</dbReference>
<evidence type="ECO:0000256" key="1">
    <source>
        <dbReference type="SAM" id="MobiDB-lite"/>
    </source>
</evidence>
<feature type="region of interest" description="Disordered" evidence="1">
    <location>
        <begin position="1252"/>
        <end position="1300"/>
    </location>
</feature>
<feature type="region of interest" description="Disordered" evidence="1">
    <location>
        <begin position="1886"/>
        <end position="1912"/>
    </location>
</feature>
<dbReference type="Gene3D" id="1.10.510.10">
    <property type="entry name" value="Transferase(Phosphotransferase) domain 1"/>
    <property type="match status" value="1"/>
</dbReference>
<dbReference type="Proteomes" id="UP001152759">
    <property type="component" value="Chromosome 1"/>
</dbReference>
<feature type="compositionally biased region" description="Basic and acidic residues" evidence="1">
    <location>
        <begin position="1029"/>
        <end position="1053"/>
    </location>
</feature>
<dbReference type="InterPro" id="IPR008266">
    <property type="entry name" value="Tyr_kinase_AS"/>
</dbReference>
<dbReference type="PROSITE" id="PS50011">
    <property type="entry name" value="PROTEIN_KINASE_DOM"/>
    <property type="match status" value="1"/>
</dbReference>
<feature type="transmembrane region" description="Helical" evidence="2">
    <location>
        <begin position="38"/>
        <end position="59"/>
    </location>
</feature>
<evidence type="ECO:0000313" key="5">
    <source>
        <dbReference type="Proteomes" id="UP001152759"/>
    </source>
</evidence>
<keyword evidence="5" id="KW-1185">Reference proteome</keyword>
<feature type="compositionally biased region" description="Basic and acidic residues" evidence="1">
    <location>
        <begin position="1397"/>
        <end position="1422"/>
    </location>
</feature>
<feature type="compositionally biased region" description="Low complexity" evidence="1">
    <location>
        <begin position="605"/>
        <end position="621"/>
    </location>
</feature>
<evidence type="ECO:0000313" key="4">
    <source>
        <dbReference type="EMBL" id="CAH0382390.1"/>
    </source>
</evidence>
<name>A0A9N9ZYP7_BEMTA</name>
<keyword evidence="2" id="KW-0812">Transmembrane</keyword>
<sequence>MKQIYSLFTCYLFGFNLIDVEGYPLLSENYNESVAAHLGFNSFYITILVILGLSATFLAGCLCCKRKKGFQEFSSQTRSTARSNIEFANPLSTVNTQSEITLFPPSGATPITFDPLPPLTPKHQQVPALNPRPAAFTDALTKGISVQAWFQEPQDDFPRQQLHYLRECGRGWFGRVVEGEARGILPNGRTSRVIVRILREGASDSEQKFFLHEARPYMELSHPNILRLLGRCLENDPFLLLFEACNGGDLKSWLSQNIASRETLTQQGITLRMAADIATGLAHMNHHGFVHTDLAARNVLVTSDLRIKVGDYGTSFETFKDDYYCLDVVALPIRWCAPESLLCTDTTIETKEVTAPANVWSFGVVLWEICEFGKLPYTNLSDDQVIVQVLGSEKVRLPEPSFPSPFKNHLYYLMQLCWRNHKERPSISHILSMLNHLLTSKIKTPNDMDDFERRWENMKPNTVPKTDNHTPTISEDRVKSDNDSGVVMDNKHSAFTGSEMDLSSKKLLAESSSSMTISPQLSVSSSGGEFFSQTSSPIKLKSPSLQNLQGSLEDINEGKGIDRSVEDVRMDKWLQNIEIKNEKDAKLVSGVYKAINDLDTALSLEKTSSSNESSYDSPSTNRRLSGITSANPVPEFKLGPFVNSNFLMDRRLKFPPDSFQDDSFLMRRTGDSSGTDTEDEIWRRKIERGEFSEKVKEKSKSIADLMVLTHIDNSDGSESDSLPSFSFNKIVRQNTKANALTSSIAFGSDKCIYSSLTAEQSDSDLKKFQNALKKKDMDDPSLNFLRRDSLTYFINNPNFKFSDLSSTNSSNFHQTDHFLEIRASEKTNSSKITSKNQSTEPLIPIKSMPEDEVSVSSKPISPATTSVVLDSESEIPSTTSMTDVINLTNHLSSEISDDDVLKKSSNGQPCHVEEHTAMILDENGRSNVHYDALLGNCKQEQDNPTINSALANKMSPGISHHNESSGKEKILDTLDSWNLTVEELKPDFIINSTIKDDVVKTSDRNKSSHYNLNEEEPDSNFGSWNTHPCTEKKGAQDKEQRQETSDVNTDSEKEGSKLKIIDFELGDSGIIFDESSENTQFILPVSLETNLENTVILGSCEDFTLGLYKGLKTNSGNELNSEQDNEDGDEKGIVLEWNRKNKLDGKSVHENHLEPKNRDLDENCDKIYIETVDNCDFVPETMGDYTYNRFYEDQSDDTYLDSGKSSDVLDDDNYELRPYTSYNNLADQSYFSQELQEGEDCSNERRQYFAKHIDRSNTSRSPGVSTEDLALKALTPDDEKSSDTGFRDKSSPSESCDDMYNNKYNLEDIENELKDSQRTSPIESLELNPQHEIQVHDSCEIRKSGVNNSFMSENGLRKEPFSYHCDENVEIVKNNLQSMPNYNANDNNIVDKLQSLNKEDDRTATEDAPRIEEDEKPPPSYEEYERLHGKFQPFKLNRNSYDFESSFCTNEDDRLRLSLEKCHSASSSDSEEERQQDRIHEGGQGWYLHSRNPQHLESVDSSWLPEEITDDNDRGEAVNEEYLMAIRNELNEKLLKMHLPGLNSEEEEESTHDDLIICEDFESKRNPRKATNIFIQYSNFSDYLSPIAEEDENRCSSSSSSISDTSDISRTLSLHDTEKEGIDYESAPADTPALQECQELTTIFPDSSETQILKNSGLKSQQLNPSYSLELTTDQLENADPCSEYSVGSITPVTGSPSATNPNATFSSLNESLSEVFLSPNSAQSDLNFTDDKTIHSSSDEDSGTDIETDECPLSPSKESEAIQEQSNFTKNVNELLLQSSCILNDEREIKNSVEGSQPHNGKTCASLNCNETKLSETVFTPQNSDTSNVADEMKGSASNYSLNHNSLISSHSEPRTSETLSLSSTIKNQVELSSTLAFEDSVTEVNIKPPTHDNNSLIGGSEDGDPDQDPKENYKNYCRKKFKITKVDESIKPTLSEDFGKKVNEFSSDQKIIVDNAELNRRLNEINRVAHGRLEINLPTSEVSVPLPSPSDQNDCLHPSSWLVLPKLSDLKNLEKLSVSEANNNDDQMMSTSFIDSNSAENSDIEETLDSDNNWNEESRVTDSKAVIDDGDFWCGSSELNAALNHIVQEEDSVEKDDDYDDEDDEDTAEFVPSSWNSQATPIKSALKSPEMKSEPKKSVSFKRQRYHCVYEYPREEHSDSEEASWENSSRFSPLINFDFSEYTDWEMGVSDDGLSVESSQESETEIVKPSEKHNVYALTPIDKDFSFNPSLDDDEFFISSSTRPFKNDQVSLNCQFFPGKTYLDDNFTPLAADIGEESKIEKEL</sequence>
<feature type="region of interest" description="Disordered" evidence="1">
    <location>
        <begin position="2037"/>
        <end position="2062"/>
    </location>
</feature>
<feature type="transmembrane region" description="Helical" evidence="2">
    <location>
        <begin position="6"/>
        <end position="26"/>
    </location>
</feature>
<dbReference type="Gene3D" id="3.30.200.20">
    <property type="entry name" value="Phosphorylase Kinase, domain 1"/>
    <property type="match status" value="1"/>
</dbReference>